<protein>
    <submittedName>
        <fullName evidence="1">Uncharacterized protein</fullName>
    </submittedName>
</protein>
<dbReference type="InParanoid" id="A0A0C9ZZ43"/>
<name>A0A0C9ZZ43_9AGAM</name>
<gene>
    <name evidence="1" type="ORF">CY34DRAFT_804354</name>
</gene>
<proteinExistence type="predicted"/>
<keyword evidence="2" id="KW-1185">Reference proteome</keyword>
<reference evidence="1 2" key="1">
    <citation type="submission" date="2014-04" db="EMBL/GenBank/DDBJ databases">
        <authorList>
            <consortium name="DOE Joint Genome Institute"/>
            <person name="Kuo A."/>
            <person name="Ruytinx J."/>
            <person name="Rineau F."/>
            <person name="Colpaert J."/>
            <person name="Kohler A."/>
            <person name="Nagy L.G."/>
            <person name="Floudas D."/>
            <person name="Copeland A."/>
            <person name="Barry K.W."/>
            <person name="Cichocki N."/>
            <person name="Veneault-Fourrey C."/>
            <person name="LaButti K."/>
            <person name="Lindquist E.A."/>
            <person name="Lipzen A."/>
            <person name="Lundell T."/>
            <person name="Morin E."/>
            <person name="Murat C."/>
            <person name="Sun H."/>
            <person name="Tunlid A."/>
            <person name="Henrissat B."/>
            <person name="Grigoriev I.V."/>
            <person name="Hibbett D.S."/>
            <person name="Martin F."/>
            <person name="Nordberg H.P."/>
            <person name="Cantor M.N."/>
            <person name="Hua S.X."/>
        </authorList>
    </citation>
    <scope>NUCLEOTIDE SEQUENCE [LARGE SCALE GENOMIC DNA]</scope>
    <source>
        <strain evidence="1 2">UH-Slu-Lm8-n1</strain>
    </source>
</reference>
<dbReference type="OrthoDB" id="10607536at2759"/>
<organism evidence="1 2">
    <name type="scientific">Suillus luteus UH-Slu-Lm8-n1</name>
    <dbReference type="NCBI Taxonomy" id="930992"/>
    <lineage>
        <taxon>Eukaryota</taxon>
        <taxon>Fungi</taxon>
        <taxon>Dikarya</taxon>
        <taxon>Basidiomycota</taxon>
        <taxon>Agaricomycotina</taxon>
        <taxon>Agaricomycetes</taxon>
        <taxon>Agaricomycetidae</taxon>
        <taxon>Boletales</taxon>
        <taxon>Suillineae</taxon>
        <taxon>Suillaceae</taxon>
        <taxon>Suillus</taxon>
    </lineage>
</organism>
<sequence length="164" mass="18447">MKSRVGVRAKCPNLTQIKQCLLGTKVLLKDARFALPTPFPSIRASRRAQYAISSGKVQCAHKPCMSRREPSLLARLTTRRRPTFLLYYLSTVATDSRLSSTEPKVIGQFGQRQGSRSRSSYWSHHLGWAASPDDVPRDHRIRGKDGDGIHAFLRFVSCNSLFSD</sequence>
<evidence type="ECO:0000313" key="2">
    <source>
        <dbReference type="Proteomes" id="UP000054485"/>
    </source>
</evidence>
<dbReference type="AlphaFoldDB" id="A0A0C9ZZ43"/>
<accession>A0A0C9ZZ43</accession>
<dbReference type="HOGENOM" id="CLU_1620174_0_0_1"/>
<evidence type="ECO:0000313" key="1">
    <source>
        <dbReference type="EMBL" id="KIK42945.1"/>
    </source>
</evidence>
<dbReference type="Proteomes" id="UP000054485">
    <property type="component" value="Unassembled WGS sequence"/>
</dbReference>
<dbReference type="EMBL" id="KN835225">
    <property type="protein sequence ID" value="KIK42945.1"/>
    <property type="molecule type" value="Genomic_DNA"/>
</dbReference>
<reference evidence="2" key="2">
    <citation type="submission" date="2015-01" db="EMBL/GenBank/DDBJ databases">
        <title>Evolutionary Origins and Diversification of the Mycorrhizal Mutualists.</title>
        <authorList>
            <consortium name="DOE Joint Genome Institute"/>
            <consortium name="Mycorrhizal Genomics Consortium"/>
            <person name="Kohler A."/>
            <person name="Kuo A."/>
            <person name="Nagy L.G."/>
            <person name="Floudas D."/>
            <person name="Copeland A."/>
            <person name="Barry K.W."/>
            <person name="Cichocki N."/>
            <person name="Veneault-Fourrey C."/>
            <person name="LaButti K."/>
            <person name="Lindquist E.A."/>
            <person name="Lipzen A."/>
            <person name="Lundell T."/>
            <person name="Morin E."/>
            <person name="Murat C."/>
            <person name="Riley R."/>
            <person name="Ohm R."/>
            <person name="Sun H."/>
            <person name="Tunlid A."/>
            <person name="Henrissat B."/>
            <person name="Grigoriev I.V."/>
            <person name="Hibbett D.S."/>
            <person name="Martin F."/>
        </authorList>
    </citation>
    <scope>NUCLEOTIDE SEQUENCE [LARGE SCALE GENOMIC DNA]</scope>
    <source>
        <strain evidence="2">UH-Slu-Lm8-n1</strain>
    </source>
</reference>